<evidence type="ECO:0000256" key="4">
    <source>
        <dbReference type="PIRSR" id="PIRSR610708-1"/>
    </source>
</evidence>
<reference evidence="5 6" key="1">
    <citation type="submission" date="2019-06" db="EMBL/GenBank/DDBJ databases">
        <title>Psychrobacillus vulpis sp. nov., a new species isolated from feces of a red fox that inhabits in The Tablas de Daimiel Natural Park, Albacete, Spain.</title>
        <authorList>
            <person name="Rodriguez M."/>
            <person name="Reina J.C."/>
            <person name="Bejar V."/>
            <person name="Llamas I."/>
        </authorList>
    </citation>
    <scope>NUCLEOTIDE SEQUENCE [LARGE SCALE GENOMIC DNA]</scope>
    <source>
        <strain evidence="5 6">Z8</strain>
    </source>
</reference>
<accession>A0A544TNZ6</accession>
<dbReference type="SUPFAM" id="SSF56784">
    <property type="entry name" value="HAD-like"/>
    <property type="match status" value="1"/>
</dbReference>
<dbReference type="InterPro" id="IPR036412">
    <property type="entry name" value="HAD-like_sf"/>
</dbReference>
<feature type="active site" description="Nucleophile" evidence="4">
    <location>
        <position position="15"/>
    </location>
</feature>
<dbReference type="InterPro" id="IPR009206">
    <property type="entry name" value="Nucleotidase_putative"/>
</dbReference>
<dbReference type="InterPro" id="IPR023214">
    <property type="entry name" value="HAD_sf"/>
</dbReference>
<dbReference type="Gene3D" id="3.40.50.1000">
    <property type="entry name" value="HAD superfamily/HAD-like"/>
    <property type="match status" value="1"/>
</dbReference>
<dbReference type="PANTHER" id="PTHR35134:SF2">
    <property type="entry name" value="NUCLEOTIDASE YQFW-RELATED"/>
    <property type="match status" value="1"/>
</dbReference>
<feature type="active site" description="Proton donor" evidence="4">
    <location>
        <position position="17"/>
    </location>
</feature>
<keyword evidence="2 3" id="KW-0378">Hydrolase</keyword>
<dbReference type="EMBL" id="VDGI01000015">
    <property type="protein sequence ID" value="TQR19184.1"/>
    <property type="molecule type" value="Genomic_DNA"/>
</dbReference>
<dbReference type="OrthoDB" id="573782at2"/>
<protein>
    <recommendedName>
        <fullName evidence="3">Nucleotidase</fullName>
        <ecNumber evidence="3">3.1.3.-</ecNumber>
    </recommendedName>
</protein>
<dbReference type="InterPro" id="IPR010708">
    <property type="entry name" value="5'(3')-deoxyribonucleotidase"/>
</dbReference>
<dbReference type="GO" id="GO:0008253">
    <property type="term" value="F:5'-nucleotidase activity"/>
    <property type="evidence" value="ECO:0007669"/>
    <property type="project" value="InterPro"/>
</dbReference>
<proteinExistence type="inferred from homology"/>
<dbReference type="GO" id="GO:0009264">
    <property type="term" value="P:deoxyribonucleotide catabolic process"/>
    <property type="evidence" value="ECO:0007669"/>
    <property type="project" value="InterPro"/>
</dbReference>
<dbReference type="PANTHER" id="PTHR35134">
    <property type="entry name" value="NUCLEOTIDASE YQFW-RELATED"/>
    <property type="match status" value="1"/>
</dbReference>
<evidence type="ECO:0000256" key="2">
    <source>
        <dbReference type="ARBA" id="ARBA00022801"/>
    </source>
</evidence>
<dbReference type="AlphaFoldDB" id="A0A544TNZ6"/>
<evidence type="ECO:0000313" key="6">
    <source>
        <dbReference type="Proteomes" id="UP000316626"/>
    </source>
</evidence>
<evidence type="ECO:0000256" key="3">
    <source>
        <dbReference type="PIRNR" id="PIRNR021362"/>
    </source>
</evidence>
<dbReference type="InterPro" id="IPR052419">
    <property type="entry name" value="5_3-deoxyribonucleotidase-like"/>
</dbReference>
<comment type="caution">
    <text evidence="5">The sequence shown here is derived from an EMBL/GenBank/DDBJ whole genome shotgun (WGS) entry which is preliminary data.</text>
</comment>
<name>A0A544TNZ6_9BACI</name>
<keyword evidence="6" id="KW-1185">Reference proteome</keyword>
<sequence>MTKQLRDKEMKFGFDIDDTLINLREHAFHIYNKKLNQNIALEVFHDLTQVEIHEPFGMTAEEGSLMWNNSLEEIYYTDCPPYPNAVEILQELSNQGHEIYYITARPLEHAERTKMWMREQGFPVNDENFFCGMKDQHKVNIIQKLHLDYYFDDKPDVLNTLEDENVKIYVKNQSYNQNLTIPRLKDWFEVKRIMEEISSKNIV</sequence>
<comment type="similarity">
    <text evidence="1 3">Belongs to the 5'(3')-deoxyribonucleotidase family.</text>
</comment>
<dbReference type="Pfam" id="PF06941">
    <property type="entry name" value="NT5C"/>
    <property type="match status" value="1"/>
</dbReference>
<evidence type="ECO:0000313" key="5">
    <source>
        <dbReference type="EMBL" id="TQR19184.1"/>
    </source>
</evidence>
<dbReference type="EC" id="3.1.3.-" evidence="3"/>
<dbReference type="PIRSF" id="PIRSF021362">
    <property type="entry name" value="UCP021362_HAD"/>
    <property type="match status" value="1"/>
</dbReference>
<organism evidence="5 6">
    <name type="scientific">Psychrobacillus vulpis</name>
    <dbReference type="NCBI Taxonomy" id="2325572"/>
    <lineage>
        <taxon>Bacteria</taxon>
        <taxon>Bacillati</taxon>
        <taxon>Bacillota</taxon>
        <taxon>Bacilli</taxon>
        <taxon>Bacillales</taxon>
        <taxon>Bacillaceae</taxon>
        <taxon>Psychrobacillus</taxon>
    </lineage>
</organism>
<dbReference type="Proteomes" id="UP000316626">
    <property type="component" value="Unassembled WGS sequence"/>
</dbReference>
<gene>
    <name evidence="5" type="ORF">FG384_13300</name>
</gene>
<evidence type="ECO:0000256" key="1">
    <source>
        <dbReference type="ARBA" id="ARBA00009589"/>
    </source>
</evidence>